<name>A0A9P4Q3W0_9PEZI</name>
<dbReference type="OrthoDB" id="5089701at2759"/>
<dbReference type="CDD" id="cd00067">
    <property type="entry name" value="GAL4"/>
    <property type="match status" value="1"/>
</dbReference>
<evidence type="ECO:0000313" key="4">
    <source>
        <dbReference type="EMBL" id="KAF2720108.1"/>
    </source>
</evidence>
<dbReference type="InterPro" id="IPR036864">
    <property type="entry name" value="Zn2-C6_fun-type_DNA-bd_sf"/>
</dbReference>
<dbReference type="Proteomes" id="UP000799441">
    <property type="component" value="Unassembled WGS sequence"/>
</dbReference>
<dbReference type="PANTHER" id="PTHR37534">
    <property type="entry name" value="TRANSCRIPTIONAL ACTIVATOR PROTEIN UGA3"/>
    <property type="match status" value="1"/>
</dbReference>
<comment type="subcellular location">
    <subcellularLocation>
        <location evidence="1">Nucleus</location>
    </subcellularLocation>
</comment>
<dbReference type="SUPFAM" id="SSF57701">
    <property type="entry name" value="Zn2/Cys6 DNA-binding domain"/>
    <property type="match status" value="1"/>
</dbReference>
<accession>A0A9P4Q3W0</accession>
<proteinExistence type="predicted"/>
<dbReference type="PROSITE" id="PS50048">
    <property type="entry name" value="ZN2_CY6_FUNGAL_2"/>
    <property type="match status" value="1"/>
</dbReference>
<keyword evidence="5" id="KW-1185">Reference proteome</keyword>
<dbReference type="GO" id="GO:0000981">
    <property type="term" value="F:DNA-binding transcription factor activity, RNA polymerase II-specific"/>
    <property type="evidence" value="ECO:0007669"/>
    <property type="project" value="InterPro"/>
</dbReference>
<keyword evidence="2" id="KW-0539">Nucleus</keyword>
<dbReference type="AlphaFoldDB" id="A0A9P4Q3W0"/>
<evidence type="ECO:0000256" key="2">
    <source>
        <dbReference type="ARBA" id="ARBA00023242"/>
    </source>
</evidence>
<dbReference type="PROSITE" id="PS00463">
    <property type="entry name" value="ZN2_CY6_FUNGAL_1"/>
    <property type="match status" value="1"/>
</dbReference>
<evidence type="ECO:0000256" key="1">
    <source>
        <dbReference type="ARBA" id="ARBA00004123"/>
    </source>
</evidence>
<reference evidence="4" key="1">
    <citation type="journal article" date="2020" name="Stud. Mycol.">
        <title>101 Dothideomycetes genomes: a test case for predicting lifestyles and emergence of pathogens.</title>
        <authorList>
            <person name="Haridas S."/>
            <person name="Albert R."/>
            <person name="Binder M."/>
            <person name="Bloem J."/>
            <person name="Labutti K."/>
            <person name="Salamov A."/>
            <person name="Andreopoulos B."/>
            <person name="Baker S."/>
            <person name="Barry K."/>
            <person name="Bills G."/>
            <person name="Bluhm B."/>
            <person name="Cannon C."/>
            <person name="Castanera R."/>
            <person name="Culley D."/>
            <person name="Daum C."/>
            <person name="Ezra D."/>
            <person name="Gonzalez J."/>
            <person name="Henrissat B."/>
            <person name="Kuo A."/>
            <person name="Liang C."/>
            <person name="Lipzen A."/>
            <person name="Lutzoni F."/>
            <person name="Magnuson J."/>
            <person name="Mondo S."/>
            <person name="Nolan M."/>
            <person name="Ohm R."/>
            <person name="Pangilinan J."/>
            <person name="Park H.-J."/>
            <person name="Ramirez L."/>
            <person name="Alfaro M."/>
            <person name="Sun H."/>
            <person name="Tritt A."/>
            <person name="Yoshinaga Y."/>
            <person name="Zwiers L.-H."/>
            <person name="Turgeon B."/>
            <person name="Goodwin S."/>
            <person name="Spatafora J."/>
            <person name="Crous P."/>
            <person name="Grigoriev I."/>
        </authorList>
    </citation>
    <scope>NUCLEOTIDE SEQUENCE</scope>
    <source>
        <strain evidence="4">CBS 116435</strain>
    </source>
</reference>
<dbReference type="InterPro" id="IPR021858">
    <property type="entry name" value="Fun_TF"/>
</dbReference>
<dbReference type="EMBL" id="MU003803">
    <property type="protein sequence ID" value="KAF2720108.1"/>
    <property type="molecule type" value="Genomic_DNA"/>
</dbReference>
<dbReference type="GO" id="GO:0008270">
    <property type="term" value="F:zinc ion binding"/>
    <property type="evidence" value="ECO:0007669"/>
    <property type="project" value="InterPro"/>
</dbReference>
<sequence length="686" mass="77730">MPAPKTGRNRSLGGCSTCRRHHVKCDETRPTCKTCSHAGRTCGGYKIRISFDVGDDSQDVGVGSRRPLFTEAEQRGLSRDLIASLQQRHITQVLSQIDERCEKDFVLGSSFDDVRQGPFCVFGAKAFPSTDDDTVIVKANLSPDIVESSPETIERNDLAMPVDHSFETLFEDALADGPFSRSPVGFDFTGTAALDTSLEALMGQPFPFDCIDIDQADWQRRFTPLSSPVPSSHAASSRLTEDACLLLSHYKDDVIYNFSPLRSDRKSPWHTLHLSTSMNTLAALTLNDKPNCGSLSVFYAILAMSAYSLRNSSTNHAFGHWSSRAEKYRELAQHNLKSALSSLTQPKKTAKYKDILMSQLTMMNVLMFAGDDGHIEHYLLDAEKFIRLRGLVKREKSRKIRLLHHCYAYLRILNESTLVSSRRLRISIPRMMTGAEHTSTEKGDEFRLSQWKEGLNARMLELKTREQGENDLHLAVPGRWDSTLYPHIFGIPESLLSLMSLVVRLANEKQEGSLSLSDFSKRAKDLETCILNWDVPVQNAMTGEREAFNQDHQSNPVEHMLGALHSALHIYFYRRIHDVSAEMLQDKARQTLESLERCEQEDRAKITYSASFLWPAFIAASEALSTDLQSSFSAWFERASTCSSLKNIPRAHSILQHLWLQRLKYPTIPLSWCEYFRDYDVRLYFS</sequence>
<evidence type="ECO:0000313" key="5">
    <source>
        <dbReference type="Proteomes" id="UP000799441"/>
    </source>
</evidence>
<dbReference type="Pfam" id="PF11951">
    <property type="entry name" value="Fungal_trans_2"/>
    <property type="match status" value="1"/>
</dbReference>
<dbReference type="GO" id="GO:0005634">
    <property type="term" value="C:nucleus"/>
    <property type="evidence" value="ECO:0007669"/>
    <property type="project" value="UniProtKB-SubCell"/>
</dbReference>
<dbReference type="Gene3D" id="4.10.240.10">
    <property type="entry name" value="Zn(2)-C6 fungal-type DNA-binding domain"/>
    <property type="match status" value="1"/>
</dbReference>
<dbReference type="Pfam" id="PF00172">
    <property type="entry name" value="Zn_clus"/>
    <property type="match status" value="1"/>
</dbReference>
<evidence type="ECO:0000259" key="3">
    <source>
        <dbReference type="PROSITE" id="PS50048"/>
    </source>
</evidence>
<organism evidence="4 5">
    <name type="scientific">Polychaeton citri CBS 116435</name>
    <dbReference type="NCBI Taxonomy" id="1314669"/>
    <lineage>
        <taxon>Eukaryota</taxon>
        <taxon>Fungi</taxon>
        <taxon>Dikarya</taxon>
        <taxon>Ascomycota</taxon>
        <taxon>Pezizomycotina</taxon>
        <taxon>Dothideomycetes</taxon>
        <taxon>Dothideomycetidae</taxon>
        <taxon>Capnodiales</taxon>
        <taxon>Capnodiaceae</taxon>
        <taxon>Polychaeton</taxon>
    </lineage>
</organism>
<dbReference type="SMART" id="SM00066">
    <property type="entry name" value="GAL4"/>
    <property type="match status" value="1"/>
</dbReference>
<gene>
    <name evidence="4" type="ORF">K431DRAFT_227182</name>
</gene>
<protein>
    <recommendedName>
        <fullName evidence="3">Zn(2)-C6 fungal-type domain-containing protein</fullName>
    </recommendedName>
</protein>
<dbReference type="PANTHER" id="PTHR37534:SF46">
    <property type="entry name" value="ZN(II)2CYS6 TRANSCRIPTION FACTOR (EUROFUNG)"/>
    <property type="match status" value="1"/>
</dbReference>
<dbReference type="InterPro" id="IPR001138">
    <property type="entry name" value="Zn2Cys6_DnaBD"/>
</dbReference>
<comment type="caution">
    <text evidence="4">The sequence shown here is derived from an EMBL/GenBank/DDBJ whole genome shotgun (WGS) entry which is preliminary data.</text>
</comment>
<feature type="domain" description="Zn(2)-C6 fungal-type" evidence="3">
    <location>
        <begin position="14"/>
        <end position="42"/>
    </location>
</feature>